<name>A0ABD2WA49_9HYME</name>
<evidence type="ECO:0000256" key="4">
    <source>
        <dbReference type="ARBA" id="ARBA00022786"/>
    </source>
</evidence>
<evidence type="ECO:0000256" key="2">
    <source>
        <dbReference type="ARBA" id="ARBA00021099"/>
    </source>
</evidence>
<evidence type="ECO:0000256" key="6">
    <source>
        <dbReference type="ARBA" id="ARBA00029833"/>
    </source>
</evidence>
<dbReference type="Gene3D" id="3.30.1460.50">
    <property type="match status" value="1"/>
</dbReference>
<accession>A0ABD2WA49</accession>
<evidence type="ECO:0000256" key="1">
    <source>
        <dbReference type="ARBA" id="ARBA00005696"/>
    </source>
</evidence>
<sequence length="214" mass="24359">MDGPGTVTWEEFVKNAEDMIKVSARISDGWEFLGEMDVPGEAYLKRVEKHMLPSNHSIFLDDTSLENEDEVEKDPFEFDTGGNEKLRPLIIEHNILWSESYGVPVIYFNGWKSDYVNCNRVSCEEAQQFSCDEADRLGYGELSQAIHPIRKQPYLWLHPCASSKLIQNTSNSSNKLVSWLSSIAARALGLRVKPEYYQLTLNDNIATNASLRHV</sequence>
<keyword evidence="4" id="KW-0833">Ubl conjugation pathway</keyword>
<dbReference type="EMBL" id="JBJJXI010000123">
    <property type="protein sequence ID" value="KAL3389352.1"/>
    <property type="molecule type" value="Genomic_DNA"/>
</dbReference>
<dbReference type="GO" id="GO:0019787">
    <property type="term" value="F:ubiquitin-like protein transferase activity"/>
    <property type="evidence" value="ECO:0007669"/>
    <property type="project" value="UniProtKB-ARBA"/>
</dbReference>
<evidence type="ECO:0000256" key="3">
    <source>
        <dbReference type="ARBA" id="ARBA00022679"/>
    </source>
</evidence>
<comment type="caution">
    <text evidence="7">The sequence shown here is derived from an EMBL/GenBank/DDBJ whole genome shotgun (WGS) entry which is preliminary data.</text>
</comment>
<dbReference type="GO" id="GO:0006914">
    <property type="term" value="P:autophagy"/>
    <property type="evidence" value="ECO:0007669"/>
    <property type="project" value="UniProtKB-KW"/>
</dbReference>
<evidence type="ECO:0000313" key="7">
    <source>
        <dbReference type="EMBL" id="KAL3389352.1"/>
    </source>
</evidence>
<keyword evidence="5" id="KW-0072">Autophagy</keyword>
<keyword evidence="8" id="KW-1185">Reference proteome</keyword>
<dbReference type="Proteomes" id="UP001627154">
    <property type="component" value="Unassembled WGS sequence"/>
</dbReference>
<protein>
    <recommendedName>
        <fullName evidence="2">Ubiquitin-like-conjugating enzyme ATG10</fullName>
    </recommendedName>
    <alternativeName>
        <fullName evidence="6">Autophagy-related protein 10</fullName>
    </alternativeName>
</protein>
<gene>
    <name evidence="7" type="ORF">TKK_015590</name>
</gene>
<dbReference type="Pfam" id="PF03987">
    <property type="entry name" value="Autophagy_act_C"/>
    <property type="match status" value="1"/>
</dbReference>
<dbReference type="PANTHER" id="PTHR14957:SF1">
    <property type="entry name" value="UBIQUITIN-LIKE-CONJUGATING ENZYME ATG10"/>
    <property type="match status" value="1"/>
</dbReference>
<keyword evidence="3" id="KW-0808">Transferase</keyword>
<proteinExistence type="inferred from homology"/>
<dbReference type="AlphaFoldDB" id="A0ABD2WA49"/>
<dbReference type="InterPro" id="IPR007135">
    <property type="entry name" value="Atg3/Atg10"/>
</dbReference>
<dbReference type="PANTHER" id="PTHR14957">
    <property type="entry name" value="UBIQUITIN-LIKE-CONJUGATING ENZYME ATG10"/>
    <property type="match status" value="1"/>
</dbReference>
<evidence type="ECO:0000313" key="8">
    <source>
        <dbReference type="Proteomes" id="UP001627154"/>
    </source>
</evidence>
<evidence type="ECO:0000256" key="5">
    <source>
        <dbReference type="ARBA" id="ARBA00023006"/>
    </source>
</evidence>
<reference evidence="7 8" key="1">
    <citation type="journal article" date="2024" name="bioRxiv">
        <title>A reference genome for Trichogramma kaykai: A tiny desert-dwelling parasitoid wasp with competing sex-ratio distorters.</title>
        <authorList>
            <person name="Culotta J."/>
            <person name="Lindsey A.R."/>
        </authorList>
    </citation>
    <scope>NUCLEOTIDE SEQUENCE [LARGE SCALE GENOMIC DNA]</scope>
    <source>
        <strain evidence="7 8">KSX58</strain>
    </source>
</reference>
<comment type="similarity">
    <text evidence="1">Belongs to the ATG10 family.</text>
</comment>
<organism evidence="7 8">
    <name type="scientific">Trichogramma kaykai</name>
    <dbReference type="NCBI Taxonomy" id="54128"/>
    <lineage>
        <taxon>Eukaryota</taxon>
        <taxon>Metazoa</taxon>
        <taxon>Ecdysozoa</taxon>
        <taxon>Arthropoda</taxon>
        <taxon>Hexapoda</taxon>
        <taxon>Insecta</taxon>
        <taxon>Pterygota</taxon>
        <taxon>Neoptera</taxon>
        <taxon>Endopterygota</taxon>
        <taxon>Hymenoptera</taxon>
        <taxon>Apocrita</taxon>
        <taxon>Proctotrupomorpha</taxon>
        <taxon>Chalcidoidea</taxon>
        <taxon>Trichogrammatidae</taxon>
        <taxon>Trichogramma</taxon>
    </lineage>
</organism>